<reference evidence="2" key="1">
    <citation type="journal article" date="2019" name="MBio">
        <title>Virus Genomes from Deep Sea Sediments Expand the Ocean Megavirome and Support Independent Origins of Viral Gigantism.</title>
        <authorList>
            <person name="Backstrom D."/>
            <person name="Yutin N."/>
            <person name="Jorgensen S.L."/>
            <person name="Dharamshi J."/>
            <person name="Homa F."/>
            <person name="Zaremba-Niedwiedzka K."/>
            <person name="Spang A."/>
            <person name="Wolf Y.I."/>
            <person name="Koonin E.V."/>
            <person name="Ettema T.J."/>
        </authorList>
    </citation>
    <scope>NUCLEOTIDE SEQUENCE</scope>
</reference>
<feature type="compositionally biased region" description="Acidic residues" evidence="1">
    <location>
        <begin position="150"/>
        <end position="168"/>
    </location>
</feature>
<name>A0A481YTN3_9VIRU</name>
<gene>
    <name evidence="2" type="ORF">LCMAC101_07200</name>
</gene>
<proteinExistence type="predicted"/>
<evidence type="ECO:0000313" key="2">
    <source>
        <dbReference type="EMBL" id="QBK86125.1"/>
    </source>
</evidence>
<organism evidence="2">
    <name type="scientific">Marseillevirus LCMAC101</name>
    <dbReference type="NCBI Taxonomy" id="2506602"/>
    <lineage>
        <taxon>Viruses</taxon>
        <taxon>Varidnaviria</taxon>
        <taxon>Bamfordvirae</taxon>
        <taxon>Nucleocytoviricota</taxon>
        <taxon>Megaviricetes</taxon>
        <taxon>Pimascovirales</taxon>
        <taxon>Pimascovirales incertae sedis</taxon>
        <taxon>Marseilleviridae</taxon>
    </lineage>
</organism>
<protein>
    <submittedName>
        <fullName evidence="2">Uncharacterized protein</fullName>
    </submittedName>
</protein>
<accession>A0A481YTN3</accession>
<evidence type="ECO:0000256" key="1">
    <source>
        <dbReference type="SAM" id="MobiDB-lite"/>
    </source>
</evidence>
<feature type="region of interest" description="Disordered" evidence="1">
    <location>
        <begin position="143"/>
        <end position="206"/>
    </location>
</feature>
<dbReference type="EMBL" id="MK500330">
    <property type="protein sequence ID" value="QBK86125.1"/>
    <property type="molecule type" value="Genomic_DNA"/>
</dbReference>
<sequence>MADVHDFQVDIVPDQGSVTTNNRDGSYYVEMPKDNVQYRIRLKNNGSAKCDAVVTIDGKNMGTFRINGSSQMLLERPTDVERRFTFFVGGSEGSKQGGYKEKDKNNGLVQVLFKPEHIQRQVYIPKQSTGYYYRGQLYEGSRKKEHTYDNDSDNDEYCGNGDFEEESYPESAGPRTRGSPESTGSRKRGGHSVPTSKGINEGCPCPQSASFGAPKAKGMSKSMNNAPTRGYKEGMTALTGDSTQKFTTVALLDYDLANEVTIYLRLVYRDVRPKIEPLRSVGSKKSTRYPNPV</sequence>